<dbReference type="OrthoDB" id="62952at2759"/>
<evidence type="ECO:0000313" key="2">
    <source>
        <dbReference type="Proteomes" id="UP000800093"/>
    </source>
</evidence>
<protein>
    <submittedName>
        <fullName evidence="1">Uncharacterized protein</fullName>
    </submittedName>
</protein>
<dbReference type="AlphaFoldDB" id="A0A9P4N265"/>
<reference evidence="2" key="1">
    <citation type="journal article" date="2020" name="Stud. Mycol.">
        <title>101 Dothideomycetes genomes: A test case for predicting lifestyles and emergence of pathogens.</title>
        <authorList>
            <person name="Haridas S."/>
            <person name="Albert R."/>
            <person name="Binder M."/>
            <person name="Bloem J."/>
            <person name="LaButti K."/>
            <person name="Salamov A."/>
            <person name="Andreopoulos B."/>
            <person name="Baker S."/>
            <person name="Barry K."/>
            <person name="Bills G."/>
            <person name="Bluhm B."/>
            <person name="Cannon C."/>
            <person name="Castanera R."/>
            <person name="Culley D."/>
            <person name="Daum C."/>
            <person name="Ezra D."/>
            <person name="Gonzalez J."/>
            <person name="Henrissat B."/>
            <person name="Kuo A."/>
            <person name="Liang C."/>
            <person name="Lipzen A."/>
            <person name="Lutzoni F."/>
            <person name="Magnuson J."/>
            <person name="Mondo S."/>
            <person name="Nolan M."/>
            <person name="Ohm R."/>
            <person name="Pangilinan J."/>
            <person name="Park H.-J."/>
            <person name="Ramirez L."/>
            <person name="Alfaro M."/>
            <person name="Sun H."/>
            <person name="Tritt A."/>
            <person name="Yoshinaga Y."/>
            <person name="Zwiers L.-H."/>
            <person name="Turgeon B."/>
            <person name="Goodwin S."/>
            <person name="Spatafora J."/>
            <person name="Crous P."/>
            <person name="Grigoriev I."/>
        </authorList>
    </citation>
    <scope>NUCLEOTIDE SEQUENCE [LARGE SCALE GENOMIC DNA]</scope>
    <source>
        <strain evidence="2">CBS 304.66</strain>
    </source>
</reference>
<accession>A0A9P4N265</accession>
<evidence type="ECO:0000313" key="1">
    <source>
        <dbReference type="EMBL" id="KAF2259439.1"/>
    </source>
</evidence>
<dbReference type="EMBL" id="ML986709">
    <property type="protein sequence ID" value="KAF2259439.1"/>
    <property type="molecule type" value="Genomic_DNA"/>
</dbReference>
<proteinExistence type="predicted"/>
<keyword evidence="2" id="KW-1185">Reference proteome</keyword>
<comment type="caution">
    <text evidence="1">The sequence shown here is derived from an EMBL/GenBank/DDBJ whole genome shotgun (WGS) entry which is preliminary data.</text>
</comment>
<organism evidence="1 2">
    <name type="scientific">Lojkania enalia</name>
    <dbReference type="NCBI Taxonomy" id="147567"/>
    <lineage>
        <taxon>Eukaryota</taxon>
        <taxon>Fungi</taxon>
        <taxon>Dikarya</taxon>
        <taxon>Ascomycota</taxon>
        <taxon>Pezizomycotina</taxon>
        <taxon>Dothideomycetes</taxon>
        <taxon>Pleosporomycetidae</taxon>
        <taxon>Pleosporales</taxon>
        <taxon>Pleosporales incertae sedis</taxon>
        <taxon>Lojkania</taxon>
    </lineage>
</organism>
<gene>
    <name evidence="1" type="ORF">CC78DRAFT_537098</name>
</gene>
<sequence>MAPNNQQLDSSIFLFPSELRHRICEYYLSFAHGDFADSRRPTHILTRIRRTPHLYPPS</sequence>
<dbReference type="Proteomes" id="UP000800093">
    <property type="component" value="Unassembled WGS sequence"/>
</dbReference>
<name>A0A9P4N265_9PLEO</name>